<keyword evidence="2" id="KW-1185">Reference proteome</keyword>
<name>A0A7J0BPP7_9BACT</name>
<dbReference type="Gene3D" id="3.40.50.150">
    <property type="entry name" value="Vaccinia Virus protein VP39"/>
    <property type="match status" value="1"/>
</dbReference>
<dbReference type="SUPFAM" id="SSF53335">
    <property type="entry name" value="S-adenosyl-L-methionine-dependent methyltransferases"/>
    <property type="match status" value="1"/>
</dbReference>
<dbReference type="PANTHER" id="PTHR35276">
    <property type="entry name" value="S-ADENOSYL-L-METHIONINE-DEPENDENT METHYLTRANSFERASES SUPERFAMILY PROTEIN"/>
    <property type="match status" value="1"/>
</dbReference>
<comment type="caution">
    <text evidence="1">The sequence shown here is derived from an EMBL/GenBank/DDBJ whole genome shotgun (WGS) entry which is preliminary data.</text>
</comment>
<dbReference type="EMBL" id="BLVO01000016">
    <property type="protein sequence ID" value="GFM35251.1"/>
    <property type="molecule type" value="Genomic_DNA"/>
</dbReference>
<dbReference type="AlphaFoldDB" id="A0A7J0BPP7"/>
<accession>A0A7J0BPP7</accession>
<dbReference type="Proteomes" id="UP000503840">
    <property type="component" value="Unassembled WGS sequence"/>
</dbReference>
<dbReference type="InterPro" id="IPR010719">
    <property type="entry name" value="MnmM_MeTrfase"/>
</dbReference>
<evidence type="ECO:0000313" key="2">
    <source>
        <dbReference type="Proteomes" id="UP000503840"/>
    </source>
</evidence>
<organism evidence="1 2">
    <name type="scientific">Desulfovibrio subterraneus</name>
    <dbReference type="NCBI Taxonomy" id="2718620"/>
    <lineage>
        <taxon>Bacteria</taxon>
        <taxon>Pseudomonadati</taxon>
        <taxon>Thermodesulfobacteriota</taxon>
        <taxon>Desulfovibrionia</taxon>
        <taxon>Desulfovibrionales</taxon>
        <taxon>Desulfovibrionaceae</taxon>
        <taxon>Desulfovibrio</taxon>
    </lineage>
</organism>
<keyword evidence="1" id="KW-0808">Transferase</keyword>
<keyword evidence="1" id="KW-0489">Methyltransferase</keyword>
<dbReference type="RefSeq" id="WP_174406867.1">
    <property type="nucleotide sequence ID" value="NZ_BLVO01000016.1"/>
</dbReference>
<proteinExistence type="predicted"/>
<dbReference type="GO" id="GO:0032259">
    <property type="term" value="P:methylation"/>
    <property type="evidence" value="ECO:0007669"/>
    <property type="project" value="UniProtKB-KW"/>
</dbReference>
<dbReference type="InterPro" id="IPR029063">
    <property type="entry name" value="SAM-dependent_MTases_sf"/>
</dbReference>
<protein>
    <submittedName>
        <fullName evidence="1">SAM-dependent methyltransferase</fullName>
    </submittedName>
</protein>
<dbReference type="PANTHER" id="PTHR35276:SF1">
    <property type="entry name" value="TRNA (MNM(5)S(2)U34)-METHYLTRANSFERASE, CHLOROPLASTIC"/>
    <property type="match status" value="1"/>
</dbReference>
<dbReference type="Pfam" id="PF06962">
    <property type="entry name" value="rRNA_methylase"/>
    <property type="match status" value="1"/>
</dbReference>
<dbReference type="GO" id="GO:0008168">
    <property type="term" value="F:methyltransferase activity"/>
    <property type="evidence" value="ECO:0007669"/>
    <property type="project" value="UniProtKB-KW"/>
</dbReference>
<evidence type="ECO:0000313" key="1">
    <source>
        <dbReference type="EMBL" id="GFM35251.1"/>
    </source>
</evidence>
<reference evidence="1 2" key="1">
    <citation type="submission" date="2020-05" db="EMBL/GenBank/DDBJ databases">
        <title>Draft genome sequence of Desulfovibrio sp. strain HN2T.</title>
        <authorList>
            <person name="Ueno A."/>
            <person name="Tamazawa S."/>
            <person name="Tamamura S."/>
            <person name="Murakami T."/>
            <person name="Kiyama T."/>
            <person name="Inomata H."/>
            <person name="Amano Y."/>
            <person name="Miyakawa K."/>
            <person name="Tamaki H."/>
            <person name="Naganuma T."/>
            <person name="Kaneko K."/>
        </authorList>
    </citation>
    <scope>NUCLEOTIDE SEQUENCE [LARGE SCALE GENOMIC DNA]</scope>
    <source>
        <strain evidence="1 2">HN2</strain>
    </source>
</reference>
<sequence>MRPSVLMSVLNLTKQFVRQAMQVSPAGDADATLFAVDGTVGNGHDTLFLAELAGAQGHVYGFDIQEAALSNARRRLAAAGVDGRVTLFHAGHEQAGKLIPPAVHGRVRVAMFNLGYLPGGDRTIVTQPQATIAALEAVLSMLSTHGIVTVHVYTGHEGGSAEGAAVFGWACALPWEAFRVARYEFCNKTRNGEALLVIERLAGAGPDFSEPASVQSS</sequence>
<gene>
    <name evidence="1" type="ORF">DSM101010T_36160</name>
</gene>